<sequence>MQETPSRFADACPVSVASPAPPPVGRIERAGLWLRDHPRAVSGLQWATVALYLPLVFLPIVLPPPGPDARIWTDLTLLSQALLWGVWLPGVLVSVLLFGRLWCGLFCPEGALSAAASRHGQGRAIPRWMKWRGWPFALFCGVTLYGQMIALYDDPRAAALLFGLSTSAALLVGWLYGKSKRVWCRFLCPMNGLFALLSQLAPLHYRVDARAWDNCPPARARTMRFNCEPMVPVRLMESAGPCHMCGRCAGFRDAVRLEARVPGEELVRTSATSGESLLLLGGLLGLGSATFWWPHAPWLAALSEAVGGQGTAPWFLVGSGGGAMSFGAGAARLLTILTIAAGIALWAALPLALAAGKENLPRLARALLPLAAAGLLVGFGQRTAALLECDARALWSAILAGSALWSLWLAARFSRRWRVRGAVAVALSVPLAGWGWVIWS</sequence>
<dbReference type="GO" id="GO:0005886">
    <property type="term" value="C:plasma membrane"/>
    <property type="evidence" value="ECO:0007669"/>
    <property type="project" value="UniProtKB-SubCell"/>
</dbReference>
<comment type="subcellular location">
    <subcellularLocation>
        <location evidence="1">Cell membrane</location>
    </subcellularLocation>
</comment>
<proteinExistence type="predicted"/>
<dbReference type="PANTHER" id="PTHR30224">
    <property type="entry name" value="ELECTRON TRANSPORT PROTEIN"/>
    <property type="match status" value="1"/>
</dbReference>
<feature type="transmembrane region" description="Helical" evidence="4">
    <location>
        <begin position="43"/>
        <end position="62"/>
    </location>
</feature>
<keyword evidence="4" id="KW-1133">Transmembrane helix</keyword>
<feature type="transmembrane region" description="Helical" evidence="4">
    <location>
        <begin position="82"/>
        <end position="103"/>
    </location>
</feature>
<feature type="domain" description="4Fe-4S ferredoxin-type" evidence="5">
    <location>
        <begin position="81"/>
        <end position="122"/>
    </location>
</feature>
<feature type="transmembrane region" description="Helical" evidence="4">
    <location>
        <begin position="277"/>
        <end position="294"/>
    </location>
</feature>
<feature type="domain" description="4Fe-4S ferredoxin-type" evidence="5">
    <location>
        <begin position="162"/>
        <end position="200"/>
    </location>
</feature>
<dbReference type="Pfam" id="PF12801">
    <property type="entry name" value="Fer4_5"/>
    <property type="match status" value="2"/>
</dbReference>
<evidence type="ECO:0000256" key="3">
    <source>
        <dbReference type="ARBA" id="ARBA00023136"/>
    </source>
</evidence>
<dbReference type="Proteomes" id="UP000266305">
    <property type="component" value="Unassembled WGS sequence"/>
</dbReference>
<feature type="transmembrane region" description="Helical" evidence="4">
    <location>
        <begin position="158"/>
        <end position="177"/>
    </location>
</feature>
<evidence type="ECO:0000313" key="7">
    <source>
        <dbReference type="Proteomes" id="UP000266305"/>
    </source>
</evidence>
<keyword evidence="3 4" id="KW-0472">Membrane</keyword>
<dbReference type="InterPro" id="IPR017896">
    <property type="entry name" value="4Fe4S_Fe-S-bd"/>
</dbReference>
<dbReference type="EMBL" id="QWGP01000026">
    <property type="protein sequence ID" value="RHZ92143.1"/>
    <property type="molecule type" value="Genomic_DNA"/>
</dbReference>
<organism evidence="6 7">
    <name type="scientific">Cereibacter sphaeroides</name>
    <name type="common">Rhodobacter sphaeroides</name>
    <dbReference type="NCBI Taxonomy" id="1063"/>
    <lineage>
        <taxon>Bacteria</taxon>
        <taxon>Pseudomonadati</taxon>
        <taxon>Pseudomonadota</taxon>
        <taxon>Alphaproteobacteria</taxon>
        <taxon>Rhodobacterales</taxon>
        <taxon>Paracoccaceae</taxon>
        <taxon>Cereibacter</taxon>
    </lineage>
</organism>
<dbReference type="RefSeq" id="WP_119000981.1">
    <property type="nucleotide sequence ID" value="NZ_QWGP01000026.1"/>
</dbReference>
<protein>
    <submittedName>
        <fullName evidence="6">4Fe-4S binding protein</fullName>
    </submittedName>
</protein>
<dbReference type="PANTHER" id="PTHR30224:SF4">
    <property type="entry name" value="ELECTRON TRANSPORT PROTEIN YCCM-RELATED"/>
    <property type="match status" value="1"/>
</dbReference>
<comment type="caution">
    <text evidence="6">The sequence shown here is derived from an EMBL/GenBank/DDBJ whole genome shotgun (WGS) entry which is preliminary data.</text>
</comment>
<evidence type="ECO:0000256" key="4">
    <source>
        <dbReference type="SAM" id="Phobius"/>
    </source>
</evidence>
<evidence type="ECO:0000256" key="1">
    <source>
        <dbReference type="ARBA" id="ARBA00004236"/>
    </source>
</evidence>
<feature type="transmembrane region" description="Helical" evidence="4">
    <location>
        <begin position="366"/>
        <end position="387"/>
    </location>
</feature>
<feature type="transmembrane region" description="Helical" evidence="4">
    <location>
        <begin position="133"/>
        <end position="152"/>
    </location>
</feature>
<gene>
    <name evidence="6" type="ORF">D1114_18110</name>
</gene>
<reference evidence="6 7" key="1">
    <citation type="submission" date="2018-08" db="EMBL/GenBank/DDBJ databases">
        <title>Draft genome sequence of Rhodobacter sphaeroides FY.</title>
        <authorList>
            <person name="Rayyan A."/>
            <person name="Meyer T.E."/>
            <person name="Kyndt J.A."/>
        </authorList>
    </citation>
    <scope>NUCLEOTIDE SEQUENCE [LARGE SCALE GENOMIC DNA]</scope>
    <source>
        <strain evidence="6 7">FY</strain>
    </source>
</reference>
<dbReference type="AlphaFoldDB" id="A0AAX1UGX3"/>
<name>A0AAX1UGX3_CERSP</name>
<accession>A0AAX1UGX3</accession>
<feature type="transmembrane region" description="Helical" evidence="4">
    <location>
        <begin position="333"/>
        <end position="354"/>
    </location>
</feature>
<keyword evidence="2" id="KW-1003">Cell membrane</keyword>
<evidence type="ECO:0000313" key="6">
    <source>
        <dbReference type="EMBL" id="RHZ92143.1"/>
    </source>
</evidence>
<evidence type="ECO:0000256" key="2">
    <source>
        <dbReference type="ARBA" id="ARBA00022475"/>
    </source>
</evidence>
<feature type="transmembrane region" description="Helical" evidence="4">
    <location>
        <begin position="422"/>
        <end position="439"/>
    </location>
</feature>
<evidence type="ECO:0000259" key="5">
    <source>
        <dbReference type="Pfam" id="PF12801"/>
    </source>
</evidence>
<keyword evidence="4" id="KW-0812">Transmembrane</keyword>
<dbReference type="InterPro" id="IPR052378">
    <property type="entry name" value="NosR_regulator"/>
</dbReference>
<feature type="transmembrane region" description="Helical" evidence="4">
    <location>
        <begin position="393"/>
        <end position="410"/>
    </location>
</feature>